<dbReference type="EMBL" id="CM056742">
    <property type="protein sequence ID" value="KAJ8678504.1"/>
    <property type="molecule type" value="Genomic_DNA"/>
</dbReference>
<organism evidence="1 2">
    <name type="scientific">Eretmocerus hayati</name>
    <dbReference type="NCBI Taxonomy" id="131215"/>
    <lineage>
        <taxon>Eukaryota</taxon>
        <taxon>Metazoa</taxon>
        <taxon>Ecdysozoa</taxon>
        <taxon>Arthropoda</taxon>
        <taxon>Hexapoda</taxon>
        <taxon>Insecta</taxon>
        <taxon>Pterygota</taxon>
        <taxon>Neoptera</taxon>
        <taxon>Endopterygota</taxon>
        <taxon>Hymenoptera</taxon>
        <taxon>Apocrita</taxon>
        <taxon>Proctotrupomorpha</taxon>
        <taxon>Chalcidoidea</taxon>
        <taxon>Aphelinidae</taxon>
        <taxon>Aphelininae</taxon>
        <taxon>Eretmocerus</taxon>
    </lineage>
</organism>
<sequence>MSDVEIPQEIIQTISLGPNFSHGSNFDKQTTIGTVKNVEKLFETHEFDEHVAGIIRGYVTENIFTHSKRITNNIRYTDECLQQKIKSAKSFSKEYEILSTMADRGNVTVAIKTCEYREKMLEMLSDRETYTVIRKNPLQQLLENVKEILYR</sequence>
<name>A0ACC2P4H4_9HYME</name>
<gene>
    <name evidence="1" type="ORF">QAD02_014291</name>
</gene>
<reference evidence="1" key="1">
    <citation type="submission" date="2023-04" db="EMBL/GenBank/DDBJ databases">
        <title>A chromosome-level genome assembly of the parasitoid wasp Eretmocerus hayati.</title>
        <authorList>
            <person name="Zhong Y."/>
            <person name="Liu S."/>
            <person name="Liu Y."/>
        </authorList>
    </citation>
    <scope>NUCLEOTIDE SEQUENCE</scope>
    <source>
        <strain evidence="1">ZJU_SS_LIU_2023</strain>
    </source>
</reference>
<dbReference type="Proteomes" id="UP001239111">
    <property type="component" value="Chromosome 2"/>
</dbReference>
<accession>A0ACC2P4H4</accession>
<evidence type="ECO:0000313" key="1">
    <source>
        <dbReference type="EMBL" id="KAJ8678504.1"/>
    </source>
</evidence>
<keyword evidence="2" id="KW-1185">Reference proteome</keyword>
<proteinExistence type="predicted"/>
<comment type="caution">
    <text evidence="1">The sequence shown here is derived from an EMBL/GenBank/DDBJ whole genome shotgun (WGS) entry which is preliminary data.</text>
</comment>
<evidence type="ECO:0000313" key="2">
    <source>
        <dbReference type="Proteomes" id="UP001239111"/>
    </source>
</evidence>
<protein>
    <submittedName>
        <fullName evidence="1">Uncharacterized protein</fullName>
    </submittedName>
</protein>